<evidence type="ECO:0000313" key="3">
    <source>
        <dbReference type="Proteomes" id="UP000245629"/>
    </source>
</evidence>
<organism evidence="2 3">
    <name type="scientific">Azospirillum thermophilum</name>
    <dbReference type="NCBI Taxonomy" id="2202148"/>
    <lineage>
        <taxon>Bacteria</taxon>
        <taxon>Pseudomonadati</taxon>
        <taxon>Pseudomonadota</taxon>
        <taxon>Alphaproteobacteria</taxon>
        <taxon>Rhodospirillales</taxon>
        <taxon>Azospirillaceae</taxon>
        <taxon>Azospirillum</taxon>
    </lineage>
</organism>
<feature type="domain" description="HTH marR-type" evidence="1">
    <location>
        <begin position="55"/>
        <end position="120"/>
    </location>
</feature>
<dbReference type="Gene3D" id="1.10.10.10">
    <property type="entry name" value="Winged helix-like DNA-binding domain superfamily/Winged helix DNA-binding domain"/>
    <property type="match status" value="1"/>
</dbReference>
<evidence type="ECO:0000313" key="2">
    <source>
        <dbReference type="EMBL" id="AWK88142.1"/>
    </source>
</evidence>
<dbReference type="PIRSF" id="PIRSF036158">
    <property type="entry name" value="UCP036158_MarR"/>
    <property type="match status" value="1"/>
</dbReference>
<protein>
    <submittedName>
        <fullName evidence="2">Transcriptional regulator</fullName>
    </submittedName>
</protein>
<dbReference type="InterPro" id="IPR000835">
    <property type="entry name" value="HTH_MarR-typ"/>
</dbReference>
<dbReference type="RefSeq" id="WP_109330101.1">
    <property type="nucleotide sequence ID" value="NZ_CP029354.1"/>
</dbReference>
<dbReference type="KEGG" id="azz:DEW08_18620"/>
<dbReference type="AlphaFoldDB" id="A0A2S2CUF8"/>
<dbReference type="OrthoDB" id="7504146at2"/>
<accession>A0A2S2CUF8</accession>
<dbReference type="InterPro" id="IPR036388">
    <property type="entry name" value="WH-like_DNA-bd_sf"/>
</dbReference>
<dbReference type="SUPFAM" id="SSF46785">
    <property type="entry name" value="Winged helix' DNA-binding domain"/>
    <property type="match status" value="1"/>
</dbReference>
<dbReference type="EMBL" id="CP029354">
    <property type="protein sequence ID" value="AWK88142.1"/>
    <property type="molecule type" value="Genomic_DNA"/>
</dbReference>
<keyword evidence="3" id="KW-1185">Reference proteome</keyword>
<name>A0A2S2CUF8_9PROT</name>
<dbReference type="Pfam" id="PF13463">
    <property type="entry name" value="HTH_27"/>
    <property type="match status" value="1"/>
</dbReference>
<evidence type="ECO:0000259" key="1">
    <source>
        <dbReference type="Pfam" id="PF13463"/>
    </source>
</evidence>
<gene>
    <name evidence="2" type="ORF">DEW08_18620</name>
</gene>
<reference evidence="3" key="1">
    <citation type="submission" date="2018-05" db="EMBL/GenBank/DDBJ databases">
        <title>Azospirillum thermophila sp. nov., a novel isolated from hot spring.</title>
        <authorList>
            <person name="Zhao Z."/>
        </authorList>
    </citation>
    <scope>NUCLEOTIDE SEQUENCE [LARGE SCALE GENOMIC DNA]</scope>
    <source>
        <strain evidence="3">CFH 70021</strain>
    </source>
</reference>
<sequence length="174" mass="18962">MNAPTTPSQPIVSSAHLVSESSAETSEFEYGLIVAGNAFNRWVVRCMAAAGIAELSALEVLLLHSVNHRARDKSLADICFVLNIEDTHVVNYALKKLHRLGLVERGKRGKEVTYRTSEKGKEAVARYRQIREDCLIATLQALGTLDNRQIGEAAGILRALSGLYDQAARAATSL</sequence>
<dbReference type="Proteomes" id="UP000245629">
    <property type="component" value="Chromosome 3"/>
</dbReference>
<dbReference type="InterPro" id="IPR036390">
    <property type="entry name" value="WH_DNA-bd_sf"/>
</dbReference>
<proteinExistence type="predicted"/>
<dbReference type="InterPro" id="IPR014601">
    <property type="entry name" value="Trans_reg_MarR_HTH"/>
</dbReference>
<dbReference type="GO" id="GO:0003700">
    <property type="term" value="F:DNA-binding transcription factor activity"/>
    <property type="evidence" value="ECO:0007669"/>
    <property type="project" value="InterPro"/>
</dbReference>